<gene>
    <name evidence="1" type="ORF">A4U43_C10F15220</name>
</gene>
<reference evidence="2" key="1">
    <citation type="journal article" date="2017" name="Nat. Commun.">
        <title>The asparagus genome sheds light on the origin and evolution of a young Y chromosome.</title>
        <authorList>
            <person name="Harkess A."/>
            <person name="Zhou J."/>
            <person name="Xu C."/>
            <person name="Bowers J.E."/>
            <person name="Van der Hulst R."/>
            <person name="Ayyampalayam S."/>
            <person name="Mercati F."/>
            <person name="Riccardi P."/>
            <person name="McKain M.R."/>
            <person name="Kakrana A."/>
            <person name="Tang H."/>
            <person name="Ray J."/>
            <person name="Groenendijk J."/>
            <person name="Arikit S."/>
            <person name="Mathioni S.M."/>
            <person name="Nakano M."/>
            <person name="Shan H."/>
            <person name="Telgmann-Rauber A."/>
            <person name="Kanno A."/>
            <person name="Yue Z."/>
            <person name="Chen H."/>
            <person name="Li W."/>
            <person name="Chen Y."/>
            <person name="Xu X."/>
            <person name="Zhang Y."/>
            <person name="Luo S."/>
            <person name="Chen H."/>
            <person name="Gao J."/>
            <person name="Mao Z."/>
            <person name="Pires J.C."/>
            <person name="Luo M."/>
            <person name="Kudrna D."/>
            <person name="Wing R.A."/>
            <person name="Meyers B.C."/>
            <person name="Yi K."/>
            <person name="Kong H."/>
            <person name="Lavrijsen P."/>
            <person name="Sunseri F."/>
            <person name="Falavigna A."/>
            <person name="Ye Y."/>
            <person name="Leebens-Mack J.H."/>
            <person name="Chen G."/>
        </authorList>
    </citation>
    <scope>NUCLEOTIDE SEQUENCE [LARGE SCALE GENOMIC DNA]</scope>
    <source>
        <strain evidence="2">cv. DH0086</strain>
    </source>
</reference>
<accession>A0A5P1E2W4</accession>
<dbReference type="Proteomes" id="UP000243459">
    <property type="component" value="Chromosome 10"/>
</dbReference>
<proteinExistence type="predicted"/>
<dbReference type="Gramene" id="ONK56971">
    <property type="protein sequence ID" value="ONK56971"/>
    <property type="gene ID" value="A4U43_C10F15220"/>
</dbReference>
<sequence length="166" mass="17785">MLAWRPSTATKFTALIFPRASNGGRLISLSTQPVLLGSCQPNRKIPQPRSCCSHFSKCPSPGSRLAPVLLRARSPDWADAIKEGAASGIPGRLSYTAGAWAPFHGALRTCRHLFAPLSAVPRVILLPRPPRRSRFTAESIAPCARLCPHTNSGRGCPPPALSSSRL</sequence>
<dbReference type="EMBL" id="CM007390">
    <property type="protein sequence ID" value="ONK56971.1"/>
    <property type="molecule type" value="Genomic_DNA"/>
</dbReference>
<evidence type="ECO:0000313" key="2">
    <source>
        <dbReference type="Proteomes" id="UP000243459"/>
    </source>
</evidence>
<protein>
    <submittedName>
        <fullName evidence="1">Uncharacterized protein</fullName>
    </submittedName>
</protein>
<dbReference type="AlphaFoldDB" id="A0A5P1E2W4"/>
<evidence type="ECO:0000313" key="1">
    <source>
        <dbReference type="EMBL" id="ONK56971.1"/>
    </source>
</evidence>
<name>A0A5P1E2W4_ASPOF</name>
<organism evidence="1 2">
    <name type="scientific">Asparagus officinalis</name>
    <name type="common">Garden asparagus</name>
    <dbReference type="NCBI Taxonomy" id="4686"/>
    <lineage>
        <taxon>Eukaryota</taxon>
        <taxon>Viridiplantae</taxon>
        <taxon>Streptophyta</taxon>
        <taxon>Embryophyta</taxon>
        <taxon>Tracheophyta</taxon>
        <taxon>Spermatophyta</taxon>
        <taxon>Magnoliopsida</taxon>
        <taxon>Liliopsida</taxon>
        <taxon>Asparagales</taxon>
        <taxon>Asparagaceae</taxon>
        <taxon>Asparagoideae</taxon>
        <taxon>Asparagus</taxon>
    </lineage>
</organism>
<keyword evidence="2" id="KW-1185">Reference proteome</keyword>